<evidence type="ECO:0000313" key="3">
    <source>
        <dbReference type="Proteomes" id="UP001233999"/>
    </source>
</evidence>
<organism evidence="2 3">
    <name type="scientific">Diploptera punctata</name>
    <name type="common">Pacific beetle cockroach</name>
    <dbReference type="NCBI Taxonomy" id="6984"/>
    <lineage>
        <taxon>Eukaryota</taxon>
        <taxon>Metazoa</taxon>
        <taxon>Ecdysozoa</taxon>
        <taxon>Arthropoda</taxon>
        <taxon>Hexapoda</taxon>
        <taxon>Insecta</taxon>
        <taxon>Pterygota</taxon>
        <taxon>Neoptera</taxon>
        <taxon>Polyneoptera</taxon>
        <taxon>Dictyoptera</taxon>
        <taxon>Blattodea</taxon>
        <taxon>Blaberoidea</taxon>
        <taxon>Blaberidae</taxon>
        <taxon>Diplopterinae</taxon>
        <taxon>Diploptera</taxon>
    </lineage>
</organism>
<keyword evidence="3" id="KW-1185">Reference proteome</keyword>
<dbReference type="Proteomes" id="UP001233999">
    <property type="component" value="Unassembled WGS sequence"/>
</dbReference>
<feature type="region of interest" description="Disordered" evidence="1">
    <location>
        <begin position="268"/>
        <end position="348"/>
    </location>
</feature>
<feature type="compositionally biased region" description="Polar residues" evidence="1">
    <location>
        <begin position="295"/>
        <end position="312"/>
    </location>
</feature>
<feature type="non-terminal residue" evidence="2">
    <location>
        <position position="370"/>
    </location>
</feature>
<evidence type="ECO:0000256" key="1">
    <source>
        <dbReference type="SAM" id="MobiDB-lite"/>
    </source>
</evidence>
<reference evidence="2" key="2">
    <citation type="submission" date="2023-05" db="EMBL/GenBank/DDBJ databases">
        <authorList>
            <person name="Fouks B."/>
        </authorList>
    </citation>
    <scope>NUCLEOTIDE SEQUENCE</scope>
    <source>
        <strain evidence="2">Stay&amp;Tobe</strain>
        <tissue evidence="2">Testes</tissue>
    </source>
</reference>
<dbReference type="EMBL" id="JASPKZ010008860">
    <property type="protein sequence ID" value="KAJ9578769.1"/>
    <property type="molecule type" value="Genomic_DNA"/>
</dbReference>
<accession>A0AAD7ZDW6</accession>
<comment type="caution">
    <text evidence="2">The sequence shown here is derived from an EMBL/GenBank/DDBJ whole genome shotgun (WGS) entry which is preliminary data.</text>
</comment>
<evidence type="ECO:0000313" key="2">
    <source>
        <dbReference type="EMBL" id="KAJ9578769.1"/>
    </source>
</evidence>
<feature type="compositionally biased region" description="Low complexity" evidence="1">
    <location>
        <begin position="313"/>
        <end position="328"/>
    </location>
</feature>
<proteinExistence type="predicted"/>
<dbReference type="AlphaFoldDB" id="A0AAD7ZDW6"/>
<name>A0AAD7ZDW6_DIPPU</name>
<sequence>VLKEILLLLPSEVIQVLVPLLSHCHAAFQESHNALPMGPYFPRRGHKLPPLGLKAGTRPSRPMVQMAVPHGQLEAAKGVDPDYDKALLEFYSPYHDFIDVMCRLAINNDCMSEALVNLSAMVGFEGVPLHLTYFPKLWLDIYHAQHVDRKYMAMLTNSNYFVDYVEAVLLDERTCLNNDVIFNFLSTYFPKVAAHVLTEQTCNLIENLISSLSDIMSQVNVEATAYKLNGDLRALALVYDSDVPLSPSDDLISTIDALLAKTKLARKQASEAETSDETPSKKRKLSLQKEETENSKISPTTSTATPVTLGSVSASTSSSSSTSSTSSAGCSKDVEGDELPSPIEEQEDIDWLEVLERTVTDLKVSVEKKG</sequence>
<gene>
    <name evidence="2" type="ORF">L9F63_004977</name>
</gene>
<protein>
    <submittedName>
        <fullName evidence="2">Uncharacterized protein</fullName>
    </submittedName>
</protein>
<reference evidence="2" key="1">
    <citation type="journal article" date="2023" name="IScience">
        <title>Live-bearing cockroach genome reveals convergent evolutionary mechanisms linked to viviparity in insects and beyond.</title>
        <authorList>
            <person name="Fouks B."/>
            <person name="Harrison M.C."/>
            <person name="Mikhailova A.A."/>
            <person name="Marchal E."/>
            <person name="English S."/>
            <person name="Carruthers M."/>
            <person name="Jennings E.C."/>
            <person name="Chiamaka E.L."/>
            <person name="Frigard R.A."/>
            <person name="Pippel M."/>
            <person name="Attardo G.M."/>
            <person name="Benoit J.B."/>
            <person name="Bornberg-Bauer E."/>
            <person name="Tobe S.S."/>
        </authorList>
    </citation>
    <scope>NUCLEOTIDE SEQUENCE</scope>
    <source>
        <strain evidence="2">Stay&amp;Tobe</strain>
    </source>
</reference>